<evidence type="ECO:0000256" key="1">
    <source>
        <dbReference type="SAM" id="MobiDB-lite"/>
    </source>
</evidence>
<reference evidence="3 5" key="2">
    <citation type="journal article" date="2016" name="Front. Microbiol.">
        <title>Genome and transcriptome sequences reveal the specific parasitism of the nematophagous Purpureocillium lilacinum 36-1.</title>
        <authorList>
            <person name="Xie J."/>
            <person name="Li S."/>
            <person name="Mo C."/>
            <person name="Xiao X."/>
            <person name="Peng D."/>
            <person name="Wang G."/>
            <person name="Xiao Y."/>
        </authorList>
    </citation>
    <scope>NUCLEOTIDE SEQUENCE [LARGE SCALE GENOMIC DNA]</scope>
    <source>
        <strain evidence="3 5">36-1</strain>
    </source>
</reference>
<dbReference type="EMBL" id="LSBH01000001">
    <property type="protein sequence ID" value="OAQ86151.1"/>
    <property type="molecule type" value="Genomic_DNA"/>
</dbReference>
<feature type="compositionally biased region" description="Basic and acidic residues" evidence="1">
    <location>
        <begin position="84"/>
        <end position="103"/>
    </location>
</feature>
<evidence type="ECO:0000313" key="5">
    <source>
        <dbReference type="Proteomes" id="UP000245956"/>
    </source>
</evidence>
<evidence type="ECO:0000313" key="4">
    <source>
        <dbReference type="Proteomes" id="UP000078240"/>
    </source>
</evidence>
<sequence>MPSLTVGSKRRADEEESQSSRRPAKIPRLGRGVDVDAAPGTAAAAAAAALLTPPPETEGEQQQQQQQQQQGDKDIAAASIPQPRADEGEGRGIRTEGQERQEGEEGDEEDLEGDDFEDGINWAAVNEFTSTNPLATFMPPSRPSDAIDVPDYYFAWDESDSDSDSGDDSGDGAATLFTPPNSPASSSAPAPAPAPSGGSVLLQPPDWQPPVHWPLVVASPYREGRWVALYEDGRMVELD</sequence>
<dbReference type="Proteomes" id="UP000078240">
    <property type="component" value="Unassembled WGS sequence"/>
</dbReference>
<organism evidence="2 4">
    <name type="scientific">Purpureocillium lilacinum</name>
    <name type="common">Paecilomyces lilacinus</name>
    <dbReference type="NCBI Taxonomy" id="33203"/>
    <lineage>
        <taxon>Eukaryota</taxon>
        <taxon>Fungi</taxon>
        <taxon>Dikarya</taxon>
        <taxon>Ascomycota</taxon>
        <taxon>Pezizomycotina</taxon>
        <taxon>Sordariomycetes</taxon>
        <taxon>Hypocreomycetidae</taxon>
        <taxon>Hypocreales</taxon>
        <taxon>Ophiocordycipitaceae</taxon>
        <taxon>Purpureocillium</taxon>
    </lineage>
</organism>
<reference evidence="3" key="1">
    <citation type="submission" date="2015-05" db="EMBL/GenBank/DDBJ databases">
        <authorList>
            <person name="Wang D.B."/>
            <person name="Wang M."/>
        </authorList>
    </citation>
    <scope>NUCLEOTIDE SEQUENCE</scope>
    <source>
        <strain evidence="3">36-1</strain>
    </source>
</reference>
<gene>
    <name evidence="3" type="ORF">PCL_00238</name>
    <name evidence="2" type="ORF">VFPBJ_00191</name>
</gene>
<name>A0A179H9E0_PURLI</name>
<protein>
    <submittedName>
        <fullName evidence="2">Uncharacterized protein</fullName>
    </submittedName>
</protein>
<feature type="region of interest" description="Disordered" evidence="1">
    <location>
        <begin position="1"/>
        <end position="206"/>
    </location>
</feature>
<reference evidence="2 4" key="3">
    <citation type="submission" date="2016-01" db="EMBL/GenBank/DDBJ databases">
        <title>Biosynthesis of antibiotic leucinostatins and their inhibition on Phytophthora in bio-control Purpureocillium lilacinum.</title>
        <authorList>
            <person name="Wang G."/>
            <person name="Liu Z."/>
            <person name="Lin R."/>
            <person name="Li E."/>
            <person name="Mao Z."/>
            <person name="Ling J."/>
            <person name="Yin W."/>
            <person name="Xie B."/>
        </authorList>
    </citation>
    <scope>NUCLEOTIDE SEQUENCE [LARGE SCALE GENOMIC DNA]</scope>
    <source>
        <strain evidence="2">PLBJ-1</strain>
    </source>
</reference>
<dbReference type="AlphaFoldDB" id="A0A179H9E0"/>
<feature type="compositionally biased region" description="Acidic residues" evidence="1">
    <location>
        <begin position="104"/>
        <end position="118"/>
    </location>
</feature>
<dbReference type="EMBL" id="LCWV01000010">
    <property type="protein sequence ID" value="PWI70094.1"/>
    <property type="molecule type" value="Genomic_DNA"/>
</dbReference>
<comment type="caution">
    <text evidence="2">The sequence shown here is derived from an EMBL/GenBank/DDBJ whole genome shotgun (WGS) entry which is preliminary data.</text>
</comment>
<feature type="compositionally biased region" description="Acidic residues" evidence="1">
    <location>
        <begin position="157"/>
        <end position="170"/>
    </location>
</feature>
<evidence type="ECO:0000313" key="3">
    <source>
        <dbReference type="EMBL" id="PWI70094.1"/>
    </source>
</evidence>
<evidence type="ECO:0000313" key="2">
    <source>
        <dbReference type="EMBL" id="OAQ86151.1"/>
    </source>
</evidence>
<feature type="compositionally biased region" description="Low complexity" evidence="1">
    <location>
        <begin position="61"/>
        <end position="70"/>
    </location>
</feature>
<dbReference type="Proteomes" id="UP000245956">
    <property type="component" value="Unassembled WGS sequence"/>
</dbReference>
<feature type="compositionally biased region" description="Low complexity" evidence="1">
    <location>
        <begin position="35"/>
        <end position="51"/>
    </location>
</feature>
<accession>A0A179H9E0</accession>
<proteinExistence type="predicted"/>